<proteinExistence type="predicted"/>
<evidence type="ECO:0000313" key="2">
    <source>
        <dbReference type="EMBL" id="ALG86970.1"/>
    </source>
</evidence>
<reference evidence="3" key="1">
    <citation type="submission" date="2015-06" db="EMBL/GenBank/DDBJ databases">
        <title>Complete genome sequence and metabolic analysis of phthalate degradation pathway in Gordonia sp. QH-11.</title>
        <authorList>
            <person name="Jin D."/>
            <person name="Kong X."/>
            <person name="Bai Z."/>
        </authorList>
    </citation>
    <scope>NUCLEOTIDE SEQUENCE [LARGE SCALE GENOMIC DNA]</scope>
    <source>
        <strain evidence="3">QH-11</strain>
    </source>
</reference>
<evidence type="ECO:0000313" key="3">
    <source>
        <dbReference type="Proteomes" id="UP000063789"/>
    </source>
</evidence>
<keyword evidence="3" id="KW-1185">Reference proteome</keyword>
<dbReference type="STRING" id="1136941.ACH46_16215"/>
<protein>
    <submittedName>
        <fullName evidence="2">Uncharacterized protein</fullName>
    </submittedName>
</protein>
<dbReference type="RefSeq" id="WP_062395542.1">
    <property type="nucleotide sequence ID" value="NZ_CP011853.1"/>
</dbReference>
<dbReference type="PATRIC" id="fig|1136941.3.peg.3316"/>
<dbReference type="KEGG" id="goq:ACH46_16215"/>
<accession>A0A0N9NGT2</accession>
<name>A0A0N9NGT2_9ACTN</name>
<gene>
    <name evidence="2" type="ORF">ACH46_16215</name>
</gene>
<dbReference type="OrthoDB" id="4299760at2"/>
<dbReference type="Proteomes" id="UP000063789">
    <property type="component" value="Chromosome"/>
</dbReference>
<sequence length="171" mass="19088">MGLFDKLTGTKKPAAGTQARSPQEVANAVMAVNRPTAPFQIRPARPDEGCDFVAEWRIVDARWYDVFAKASLISVFQILLKLDPAQNEVRAVDREWTVEWRAGVPSLSMKVEAFRGQKVEASFGTAYAFTEQGQYGQVYNYRFRTGEIKEPIQDAVTGAGWTYKGVSFGKL</sequence>
<organism evidence="2 3">
    <name type="scientific">Gordonia phthalatica</name>
    <dbReference type="NCBI Taxonomy" id="1136941"/>
    <lineage>
        <taxon>Bacteria</taxon>
        <taxon>Bacillati</taxon>
        <taxon>Actinomycetota</taxon>
        <taxon>Actinomycetes</taxon>
        <taxon>Mycobacteriales</taxon>
        <taxon>Gordoniaceae</taxon>
        <taxon>Gordonia</taxon>
    </lineage>
</organism>
<dbReference type="EMBL" id="CP011853">
    <property type="protein sequence ID" value="ALG86970.1"/>
    <property type="molecule type" value="Genomic_DNA"/>
</dbReference>
<evidence type="ECO:0000256" key="1">
    <source>
        <dbReference type="SAM" id="MobiDB-lite"/>
    </source>
</evidence>
<feature type="region of interest" description="Disordered" evidence="1">
    <location>
        <begin position="1"/>
        <end position="22"/>
    </location>
</feature>
<dbReference type="AlphaFoldDB" id="A0A0N9NGT2"/>
<reference evidence="2 3" key="2">
    <citation type="journal article" date="2017" name="Int. J. Syst. Evol. Microbiol.">
        <title>Gordonia phthalatica sp. nov., a di-n-butyl phthalate-degrading bacterium isolated from activated sludge.</title>
        <authorList>
            <person name="Jin D."/>
            <person name="Kong X."/>
            <person name="Jia M."/>
            <person name="Yu X."/>
            <person name="Wang X."/>
            <person name="Zhuang X."/>
            <person name="Deng Y."/>
            <person name="Bai Z."/>
        </authorList>
    </citation>
    <scope>NUCLEOTIDE SEQUENCE [LARGE SCALE GENOMIC DNA]</scope>
    <source>
        <strain evidence="2 3">QH-11</strain>
    </source>
</reference>